<feature type="non-terminal residue" evidence="2">
    <location>
        <position position="50"/>
    </location>
</feature>
<organism evidence="2 3">
    <name type="scientific">Viridothelium virens</name>
    <name type="common">Speckled blister lichen</name>
    <name type="synonym">Trypethelium virens</name>
    <dbReference type="NCBI Taxonomy" id="1048519"/>
    <lineage>
        <taxon>Eukaryota</taxon>
        <taxon>Fungi</taxon>
        <taxon>Dikarya</taxon>
        <taxon>Ascomycota</taxon>
        <taxon>Pezizomycotina</taxon>
        <taxon>Dothideomycetes</taxon>
        <taxon>Dothideomycetes incertae sedis</taxon>
        <taxon>Trypetheliales</taxon>
        <taxon>Trypetheliaceae</taxon>
        <taxon>Viridothelium</taxon>
    </lineage>
</organism>
<evidence type="ECO:0000313" key="2">
    <source>
        <dbReference type="EMBL" id="KAF2228441.1"/>
    </source>
</evidence>
<evidence type="ECO:0000256" key="1">
    <source>
        <dbReference type="SAM" id="Phobius"/>
    </source>
</evidence>
<reference evidence="2" key="1">
    <citation type="journal article" date="2020" name="Stud. Mycol.">
        <title>101 Dothideomycetes genomes: a test case for predicting lifestyles and emergence of pathogens.</title>
        <authorList>
            <person name="Haridas S."/>
            <person name="Albert R."/>
            <person name="Binder M."/>
            <person name="Bloem J."/>
            <person name="Labutti K."/>
            <person name="Salamov A."/>
            <person name="Andreopoulos B."/>
            <person name="Baker S."/>
            <person name="Barry K."/>
            <person name="Bills G."/>
            <person name="Bluhm B."/>
            <person name="Cannon C."/>
            <person name="Castanera R."/>
            <person name="Culley D."/>
            <person name="Daum C."/>
            <person name="Ezra D."/>
            <person name="Gonzalez J."/>
            <person name="Henrissat B."/>
            <person name="Kuo A."/>
            <person name="Liang C."/>
            <person name="Lipzen A."/>
            <person name="Lutzoni F."/>
            <person name="Magnuson J."/>
            <person name="Mondo S."/>
            <person name="Nolan M."/>
            <person name="Ohm R."/>
            <person name="Pangilinan J."/>
            <person name="Park H.-J."/>
            <person name="Ramirez L."/>
            <person name="Alfaro M."/>
            <person name="Sun H."/>
            <person name="Tritt A."/>
            <person name="Yoshinaga Y."/>
            <person name="Zwiers L.-H."/>
            <person name="Turgeon B."/>
            <person name="Goodwin S."/>
            <person name="Spatafora J."/>
            <person name="Crous P."/>
            <person name="Grigoriev I."/>
        </authorList>
    </citation>
    <scope>NUCLEOTIDE SEQUENCE</scope>
    <source>
        <strain evidence="2">Tuck. ex Michener</strain>
    </source>
</reference>
<dbReference type="Proteomes" id="UP000800092">
    <property type="component" value="Unassembled WGS sequence"/>
</dbReference>
<keyword evidence="3" id="KW-1185">Reference proteome</keyword>
<gene>
    <name evidence="2" type="ORF">EV356DRAFT_416520</name>
</gene>
<dbReference type="AlphaFoldDB" id="A0A6A6GS06"/>
<sequence length="50" mass="5939">WAIFSLYIWGTSKIFLNIMCNYLLILITLYKAAINNCLLSCKQQCNRERH</sequence>
<accession>A0A6A6GS06</accession>
<protein>
    <submittedName>
        <fullName evidence="2">Uncharacterized protein</fullName>
    </submittedName>
</protein>
<keyword evidence="1" id="KW-1133">Transmembrane helix</keyword>
<dbReference type="EMBL" id="ML991944">
    <property type="protein sequence ID" value="KAF2228441.1"/>
    <property type="molecule type" value="Genomic_DNA"/>
</dbReference>
<keyword evidence="1" id="KW-0812">Transmembrane</keyword>
<evidence type="ECO:0000313" key="3">
    <source>
        <dbReference type="Proteomes" id="UP000800092"/>
    </source>
</evidence>
<feature type="transmembrane region" description="Helical" evidence="1">
    <location>
        <begin position="6"/>
        <end position="30"/>
    </location>
</feature>
<keyword evidence="1" id="KW-0472">Membrane</keyword>
<proteinExistence type="predicted"/>
<name>A0A6A6GS06_VIRVR</name>
<feature type="non-terminal residue" evidence="2">
    <location>
        <position position="1"/>
    </location>
</feature>